<comment type="caution">
    <text evidence="8">The sequence shown here is derived from an EMBL/GenBank/DDBJ whole genome shotgun (WGS) entry which is preliminary data.</text>
</comment>
<dbReference type="PANTHER" id="PTHR10869">
    <property type="entry name" value="PROLYL 4-HYDROXYLASE ALPHA SUBUNIT"/>
    <property type="match status" value="1"/>
</dbReference>
<dbReference type="GO" id="GO:0004656">
    <property type="term" value="F:procollagen-proline 4-dioxygenase activity"/>
    <property type="evidence" value="ECO:0007669"/>
    <property type="project" value="TreeGrafter"/>
</dbReference>
<evidence type="ECO:0000313" key="9">
    <source>
        <dbReference type="Proteomes" id="UP000693970"/>
    </source>
</evidence>
<keyword evidence="5" id="KW-0408">Iron</keyword>
<name>A0A9K3KNW2_9STRA</name>
<dbReference type="PANTHER" id="PTHR10869:SF226">
    <property type="entry name" value="PROLYL 4-HYDROXYLASE ALPHA SUBUNIT DOMAIN-CONTAINING PROTEIN"/>
    <property type="match status" value="1"/>
</dbReference>
<proteinExistence type="predicted"/>
<protein>
    <submittedName>
        <fullName evidence="8">2OG-Fe(II) oxygenase superfamily-domain containing protein</fullName>
    </submittedName>
</protein>
<feature type="chain" id="PRO_5039938944" evidence="6">
    <location>
        <begin position="27"/>
        <end position="544"/>
    </location>
</feature>
<keyword evidence="6" id="KW-0732">Signal</keyword>
<comment type="cofactor">
    <cofactor evidence="1">
        <name>L-ascorbate</name>
        <dbReference type="ChEBI" id="CHEBI:38290"/>
    </cofactor>
</comment>
<keyword evidence="4" id="KW-0560">Oxidoreductase</keyword>
<dbReference type="GO" id="GO:0005783">
    <property type="term" value="C:endoplasmic reticulum"/>
    <property type="evidence" value="ECO:0007669"/>
    <property type="project" value="TreeGrafter"/>
</dbReference>
<feature type="domain" description="Prolyl 4-hydroxylase alpha subunit" evidence="7">
    <location>
        <begin position="333"/>
        <end position="539"/>
    </location>
</feature>
<evidence type="ECO:0000313" key="8">
    <source>
        <dbReference type="EMBL" id="KAG7346629.1"/>
    </source>
</evidence>
<dbReference type="GO" id="GO:0031418">
    <property type="term" value="F:L-ascorbic acid binding"/>
    <property type="evidence" value="ECO:0007669"/>
    <property type="project" value="InterPro"/>
</dbReference>
<dbReference type="OrthoDB" id="420380at2759"/>
<evidence type="ECO:0000256" key="4">
    <source>
        <dbReference type="ARBA" id="ARBA00023002"/>
    </source>
</evidence>
<evidence type="ECO:0000256" key="5">
    <source>
        <dbReference type="ARBA" id="ARBA00023004"/>
    </source>
</evidence>
<evidence type="ECO:0000256" key="3">
    <source>
        <dbReference type="ARBA" id="ARBA00022964"/>
    </source>
</evidence>
<evidence type="ECO:0000256" key="1">
    <source>
        <dbReference type="ARBA" id="ARBA00001961"/>
    </source>
</evidence>
<feature type="signal peptide" evidence="6">
    <location>
        <begin position="1"/>
        <end position="26"/>
    </location>
</feature>
<reference evidence="8" key="2">
    <citation type="submission" date="2021-04" db="EMBL/GenBank/DDBJ databases">
        <authorList>
            <person name="Podell S."/>
        </authorList>
    </citation>
    <scope>NUCLEOTIDE SEQUENCE</scope>
    <source>
        <strain evidence="8">Hildebrandi</strain>
    </source>
</reference>
<evidence type="ECO:0000259" key="7">
    <source>
        <dbReference type="SMART" id="SM00702"/>
    </source>
</evidence>
<dbReference type="EMBL" id="JAGRRH010000021">
    <property type="protein sequence ID" value="KAG7346629.1"/>
    <property type="molecule type" value="Genomic_DNA"/>
</dbReference>
<dbReference type="Proteomes" id="UP000693970">
    <property type="component" value="Unassembled WGS sequence"/>
</dbReference>
<dbReference type="GO" id="GO:0005506">
    <property type="term" value="F:iron ion binding"/>
    <property type="evidence" value="ECO:0007669"/>
    <property type="project" value="InterPro"/>
</dbReference>
<dbReference type="InterPro" id="IPR045054">
    <property type="entry name" value="P4HA-like"/>
</dbReference>
<keyword evidence="2" id="KW-0479">Metal-binding</keyword>
<keyword evidence="9" id="KW-1185">Reference proteome</keyword>
<organism evidence="8 9">
    <name type="scientific">Nitzschia inconspicua</name>
    <dbReference type="NCBI Taxonomy" id="303405"/>
    <lineage>
        <taxon>Eukaryota</taxon>
        <taxon>Sar</taxon>
        <taxon>Stramenopiles</taxon>
        <taxon>Ochrophyta</taxon>
        <taxon>Bacillariophyta</taxon>
        <taxon>Bacillariophyceae</taxon>
        <taxon>Bacillariophycidae</taxon>
        <taxon>Bacillariales</taxon>
        <taxon>Bacillariaceae</taxon>
        <taxon>Nitzschia</taxon>
    </lineage>
</organism>
<dbReference type="InterPro" id="IPR006620">
    <property type="entry name" value="Pro_4_hyd_alph"/>
</dbReference>
<dbReference type="Pfam" id="PF13640">
    <property type="entry name" value="2OG-FeII_Oxy_3"/>
    <property type="match status" value="1"/>
</dbReference>
<dbReference type="AlphaFoldDB" id="A0A9K3KNW2"/>
<dbReference type="SMART" id="SM00702">
    <property type="entry name" value="P4Hc"/>
    <property type="match status" value="1"/>
</dbReference>
<evidence type="ECO:0000256" key="6">
    <source>
        <dbReference type="SAM" id="SignalP"/>
    </source>
</evidence>
<dbReference type="InterPro" id="IPR044862">
    <property type="entry name" value="Pro_4_hyd_alph_FE2OG_OXY"/>
</dbReference>
<keyword evidence="3" id="KW-0223">Dioxygenase</keyword>
<evidence type="ECO:0000256" key="2">
    <source>
        <dbReference type="ARBA" id="ARBA00022723"/>
    </source>
</evidence>
<gene>
    <name evidence="8" type="ORF">IV203_005698</name>
</gene>
<accession>A0A9K3KNW2</accession>
<reference evidence="8" key="1">
    <citation type="journal article" date="2021" name="Sci. Rep.">
        <title>Diploid genomic architecture of Nitzschia inconspicua, an elite biomass production diatom.</title>
        <authorList>
            <person name="Oliver A."/>
            <person name="Podell S."/>
            <person name="Pinowska A."/>
            <person name="Traller J.C."/>
            <person name="Smith S.R."/>
            <person name="McClure R."/>
            <person name="Beliaev A."/>
            <person name="Bohutskyi P."/>
            <person name="Hill E.A."/>
            <person name="Rabines A."/>
            <person name="Zheng H."/>
            <person name="Allen L.Z."/>
            <person name="Kuo A."/>
            <person name="Grigoriev I.V."/>
            <person name="Allen A.E."/>
            <person name="Hazlebeck D."/>
            <person name="Allen E.E."/>
        </authorList>
    </citation>
    <scope>NUCLEOTIDE SEQUENCE</scope>
    <source>
        <strain evidence="8">Hildebrandi</strain>
    </source>
</reference>
<sequence>MKIKFPLSLGVFLTVSQLWVWLFVNGQHPGHHVVDVLPLKRPTSNNQDCKVFGNDNGVCFSNAGFVPENSDEVESMEAEQLEEEDPMLEEMPGYSFKAYKRADISSFYNEPPGSRVEATPSFQGQAAKFQNMSPERLDLIWDAGSGAADGNHICSTGPFESCGTSSFATHVFYFVRPKTTEIVCTFQVVKEHSTYYCDPFVVNDAEDESAGELNEPLRSIATLSDAERKLYEAAQFNRDFAPVYKNFTGGNEWLGQFPTQKPQHFMWRADYFGQEHHVSTKETHFVQLPPQDRLKRLSIMEMKRENSTSLPLREWREDADTLNLTLTVISVAPRIIQIDNFLSDIEVDHILETALNKNLQRSTTGMGGTDAHISSVRTSRTTWVSRHTSPIMDAIIRRGADVMKIDEALMRHRLESENKRYPHMPNKLPINEDLQIVHYDKGQQYTAHHDFGYPDTRPNAPSRSINLCMYLNEGMEGGETSFPRWRRAEPGGAVKAVPKKGKAMIFYMRLPDGNLDDLSQHAAMPVLKGEKWFANLWTWDPYSE</sequence>